<dbReference type="RefSeq" id="WP_146957405.1">
    <property type="nucleotide sequence ID" value="NZ_CP042467.1"/>
</dbReference>
<sequence>MIHGTSYEGAVVPQGWEKVTPGQEGKFGTQFTAIGDDWKYSNRDGENPWLPSPVYGEKDQARGCSRQEVQTVVVDGQIHSNSVCVEWNESTDEGEVINGLPSIETKPIENPDPNSPHHGKYIQFLCGASYPTATKDGVYIESDPGVGVGVLGSLHLGVKDDKPVGESNLFADRQTLIDSGAGVGSFFLICAPYSSVPFTSNWRFLNIGGNTIEPRFDTLGGSIAFSELRRALVAKNEARGAVREGKNEVYIRPPSFKTCPPGYLLSGLEFSRNETHLLGLEKLICVLPDGTAGNPDGTGNKLTVPTAAIPAQDYDQRLFGRRFSLTQMIGFPMEKDPECSGGTGDPLKCPTMVKATCKASHPIIRGLNIYHDFQGRLANVVPICVEKVIP</sequence>
<dbReference type="EMBL" id="CP042467">
    <property type="protein sequence ID" value="QED26182.1"/>
    <property type="molecule type" value="Genomic_DNA"/>
</dbReference>
<evidence type="ECO:0000313" key="2">
    <source>
        <dbReference type="Proteomes" id="UP000321595"/>
    </source>
</evidence>
<protein>
    <submittedName>
        <fullName evidence="1">Uncharacterized protein</fullName>
    </submittedName>
</protein>
<dbReference type="Proteomes" id="UP000321595">
    <property type="component" value="Chromosome"/>
</dbReference>
<dbReference type="AlphaFoldDB" id="A0A5B8XK54"/>
<organism evidence="1 2">
    <name type="scientific">Microvenator marinus</name>
    <dbReference type="NCBI Taxonomy" id="2600177"/>
    <lineage>
        <taxon>Bacteria</taxon>
        <taxon>Deltaproteobacteria</taxon>
        <taxon>Bradymonadales</taxon>
        <taxon>Microvenatoraceae</taxon>
        <taxon>Microvenator</taxon>
    </lineage>
</organism>
<keyword evidence="2" id="KW-1185">Reference proteome</keyword>
<accession>A0A5B8XK54</accession>
<reference evidence="1 2" key="1">
    <citation type="submission" date="2019-08" db="EMBL/GenBank/DDBJ databases">
        <authorList>
            <person name="Liang Q."/>
        </authorList>
    </citation>
    <scope>NUCLEOTIDE SEQUENCE [LARGE SCALE GENOMIC DNA]</scope>
    <source>
        <strain evidence="1 2">V1718</strain>
    </source>
</reference>
<gene>
    <name evidence="1" type="ORF">FRD01_02685</name>
</gene>
<dbReference type="KEGG" id="bbae:FRD01_02685"/>
<evidence type="ECO:0000313" key="1">
    <source>
        <dbReference type="EMBL" id="QED26182.1"/>
    </source>
</evidence>
<name>A0A5B8XK54_9DELT</name>
<proteinExistence type="predicted"/>